<feature type="transmembrane region" description="Helical" evidence="1">
    <location>
        <begin position="169"/>
        <end position="190"/>
    </location>
</feature>
<protein>
    <recommendedName>
        <fullName evidence="6">Acyltransferase</fullName>
    </recommendedName>
</protein>
<evidence type="ECO:0000256" key="1">
    <source>
        <dbReference type="SAM" id="Phobius"/>
    </source>
</evidence>
<feature type="transmembrane region" description="Helical" evidence="1">
    <location>
        <begin position="37"/>
        <end position="55"/>
    </location>
</feature>
<dbReference type="STRING" id="1844.UG56_008120"/>
<proteinExistence type="predicted"/>
<feature type="transmembrane region" description="Helical" evidence="1">
    <location>
        <begin position="12"/>
        <end position="31"/>
    </location>
</feature>
<keyword evidence="1" id="KW-0472">Membrane</keyword>
<dbReference type="GO" id="GO:0009103">
    <property type="term" value="P:lipopolysaccharide biosynthetic process"/>
    <property type="evidence" value="ECO:0007669"/>
    <property type="project" value="TreeGrafter"/>
</dbReference>
<dbReference type="GO" id="GO:0016747">
    <property type="term" value="F:acyltransferase activity, transferring groups other than amino-acyl groups"/>
    <property type="evidence" value="ECO:0007669"/>
    <property type="project" value="InterPro"/>
</dbReference>
<feature type="transmembrane region" description="Helical" evidence="1">
    <location>
        <begin position="318"/>
        <end position="337"/>
    </location>
</feature>
<evidence type="ECO:0000313" key="5">
    <source>
        <dbReference type="Proteomes" id="UP000033772"/>
    </source>
</evidence>
<reference evidence="4" key="1">
    <citation type="submission" date="2016-10" db="EMBL/GenBank/DDBJ databases">
        <title>Draft Genome Sequence of Nocardioides luteus Strain BAFB, an Alkane-Degrading Bacterium Isolated from JP-7 Polluted Soil.</title>
        <authorList>
            <person name="Brown L."/>
            <person name="Ruiz O.N."/>
            <person name="Gunasekera T."/>
        </authorList>
    </citation>
    <scope>NUCLEOTIDE SEQUENCE [LARGE SCALE GENOMIC DNA]</scope>
    <source>
        <strain evidence="4">BAFB</strain>
    </source>
</reference>
<accession>A0A1J4N9L2</accession>
<dbReference type="InterPro" id="IPR002656">
    <property type="entry name" value="Acyl_transf_3_dom"/>
</dbReference>
<keyword evidence="1" id="KW-0812">Transmembrane</keyword>
<keyword evidence="1" id="KW-1133">Transmembrane helix</keyword>
<dbReference type="InterPro" id="IPR050879">
    <property type="entry name" value="Acyltransferase_3"/>
</dbReference>
<dbReference type="AlphaFoldDB" id="A0A1J4N9L2"/>
<organism evidence="4 5">
    <name type="scientific">Nocardioides luteus</name>
    <dbReference type="NCBI Taxonomy" id="1844"/>
    <lineage>
        <taxon>Bacteria</taxon>
        <taxon>Bacillati</taxon>
        <taxon>Actinomycetota</taxon>
        <taxon>Actinomycetes</taxon>
        <taxon>Propionibacteriales</taxon>
        <taxon>Nocardioidaceae</taxon>
        <taxon>Nocardioides</taxon>
    </lineage>
</organism>
<feature type="transmembrane region" description="Helical" evidence="1">
    <location>
        <begin position="258"/>
        <end position="278"/>
    </location>
</feature>
<feature type="transmembrane region" description="Helical" evidence="1">
    <location>
        <begin position="196"/>
        <end position="218"/>
    </location>
</feature>
<dbReference type="GO" id="GO:0016020">
    <property type="term" value="C:membrane"/>
    <property type="evidence" value="ECO:0007669"/>
    <property type="project" value="TreeGrafter"/>
</dbReference>
<dbReference type="RefSeq" id="WP_045549212.1">
    <property type="nucleotide sequence ID" value="NZ_JZDQ02000009.1"/>
</dbReference>
<dbReference type="Pfam" id="PF01757">
    <property type="entry name" value="Acyl_transf_3"/>
    <property type="match status" value="1"/>
</dbReference>
<keyword evidence="5" id="KW-1185">Reference proteome</keyword>
<feature type="transmembrane region" description="Helical" evidence="1">
    <location>
        <begin position="139"/>
        <end position="162"/>
    </location>
</feature>
<dbReference type="EMBL" id="JZDQ02000009">
    <property type="protein sequence ID" value="OIJ27336.1"/>
    <property type="molecule type" value="Genomic_DNA"/>
</dbReference>
<dbReference type="OrthoDB" id="3404679at2"/>
<dbReference type="PANTHER" id="PTHR23028">
    <property type="entry name" value="ACETYLTRANSFERASE"/>
    <property type="match status" value="1"/>
</dbReference>
<comment type="caution">
    <text evidence="4">The sequence shown here is derived from an EMBL/GenBank/DDBJ whole genome shotgun (WGS) entry which is preliminary data.</text>
</comment>
<gene>
    <name evidence="4" type="ORF">UG56_008120</name>
</gene>
<evidence type="ECO:0000313" key="4">
    <source>
        <dbReference type="EMBL" id="OIJ27336.1"/>
    </source>
</evidence>
<feature type="transmembrane region" description="Helical" evidence="1">
    <location>
        <begin position="290"/>
        <end position="312"/>
    </location>
</feature>
<sequence length="681" mass="73316">MPPPPPSQRIGEIHGLRGLALALVVVFHLFGNGRVSGGVDVFLALTGFLVTRSLVRRVTASELRLADHYGRTFLRLSAPTLVVLAGTAVLMVAVMPRSMWGSTLREIAASAAYVLNWEMIRSQLAYGAAGPSASPLQHFWSLAVQGQFLLVWPVVVVVVGWVARARLRVVLALVVAVGTLVSFVFAWRLGASDQQVAYFHTGARFWELGVGALLALGLDRLRPPDAVRPVLAWLGLLLVASSGFVLDGAALFPGPWALWPVGGALLVVLGSGSSALWGPQRLLSVRPLRFVADISFPLYLWHWPLLVAWLSWTYATRITLPAAVVVLSASVALAWLTHRYVELPVTRVGPPFAGLRRLVTVPVVLAVVAAGTLTGAAEVERQDAAARKAAVETATRYAGCIGAATLDPATAGCEAPGRLLDASLGYQAPDGSDCWSNKERPVRFKVCTLGPSRGYSRRLLAIGDSHNHQLVPAYREIAERRGWRIDVASRAGCHWNARDRVGSPRTTVDLCREWKSQLAAYLEAEQGIDAYVVIHSSQIAVEARDGETPREALSNGLAEAWASRPDRSVPVIAIRDSPIFEGSTTRFARVVQPCIDDAGLAASTSCARDRDRVVRGDGTAGATRLAPNAHRIDLTDYFCEAETCSPVVGSLQVYQDGFHISPLYAATLAPYLGDRIAAILR</sequence>
<name>A0A1J4N9L2_9ACTN</name>
<feature type="domain" description="Acyltransferase 3" evidence="2">
    <location>
        <begin position="12"/>
        <end position="338"/>
    </location>
</feature>
<dbReference type="InterPro" id="IPR043968">
    <property type="entry name" value="SGNH"/>
</dbReference>
<dbReference type="PANTHER" id="PTHR23028:SF53">
    <property type="entry name" value="ACYL_TRANSF_3 DOMAIN-CONTAINING PROTEIN"/>
    <property type="match status" value="1"/>
</dbReference>
<feature type="transmembrane region" description="Helical" evidence="1">
    <location>
        <begin position="358"/>
        <end position="377"/>
    </location>
</feature>
<evidence type="ECO:0000259" key="3">
    <source>
        <dbReference type="Pfam" id="PF19040"/>
    </source>
</evidence>
<feature type="transmembrane region" description="Helical" evidence="1">
    <location>
        <begin position="230"/>
        <end position="252"/>
    </location>
</feature>
<dbReference type="Proteomes" id="UP000033772">
    <property type="component" value="Unassembled WGS sequence"/>
</dbReference>
<evidence type="ECO:0008006" key="6">
    <source>
        <dbReference type="Google" id="ProtNLM"/>
    </source>
</evidence>
<feature type="domain" description="SGNH" evidence="3">
    <location>
        <begin position="443"/>
        <end position="671"/>
    </location>
</feature>
<dbReference type="Pfam" id="PF19040">
    <property type="entry name" value="SGNH"/>
    <property type="match status" value="1"/>
</dbReference>
<feature type="transmembrane region" description="Helical" evidence="1">
    <location>
        <begin position="76"/>
        <end position="95"/>
    </location>
</feature>
<evidence type="ECO:0000259" key="2">
    <source>
        <dbReference type="Pfam" id="PF01757"/>
    </source>
</evidence>